<accession>A0A0H2REX7</accession>
<evidence type="ECO:0000313" key="3">
    <source>
        <dbReference type="Proteomes" id="UP000053477"/>
    </source>
</evidence>
<sequence>MDMTQNQDASGSNIQFSIKKILPIKKSDAEMLTRDDIQFDLLDAIFSDQTKAFTDQTGGKSAGKIAFSQLYINALYQSNKCSKVLKDKMKETPAFAIELAKISLLANVGRINTTMAFFPEMKTALRTYHPVPSLQKTDGNLQDAPRIKNCLKAALLPSEARGSPPTSLGDVIEKLRNGQRPPTSIVNLIFIMSNQTTLLGRQHFNARLDFLDIFMPVNIPSPSRARAFLWLVYHYLEDPFSSGTHASSSSSSRPTADTNPFSDDYAREHPGMVPYLPMLRDDEMRALNENIDPPEEIEWGNQMCAQRTGFLQRLVNNTETEKKIKNVFKPPVVLTLAPATEGRRARAPRQVYEAEGGGETFRHYAPQSTTPRKISNTSTESSSIVSPRVEFIDQPPVRPQRSMLEHAFHIVSTTDPLASSDEEYDEHIALDYDRRLRVLNRLRGRAPTPERAQSPIDRYESRRRRHHPYRFRRASHPRPHRLGSLAATTSRAPSDRDYD</sequence>
<dbReference type="EMBL" id="KQ086035">
    <property type="protein sequence ID" value="KLO10122.1"/>
    <property type="molecule type" value="Genomic_DNA"/>
</dbReference>
<feature type="region of interest" description="Disordered" evidence="1">
    <location>
        <begin position="444"/>
        <end position="499"/>
    </location>
</feature>
<name>A0A0H2REX7_9AGAM</name>
<evidence type="ECO:0000256" key="1">
    <source>
        <dbReference type="SAM" id="MobiDB-lite"/>
    </source>
</evidence>
<evidence type="ECO:0000313" key="2">
    <source>
        <dbReference type="EMBL" id="KLO10122.1"/>
    </source>
</evidence>
<dbReference type="AlphaFoldDB" id="A0A0H2REX7"/>
<feature type="compositionally biased region" description="Low complexity" evidence="1">
    <location>
        <begin position="243"/>
        <end position="252"/>
    </location>
</feature>
<organism evidence="2 3">
    <name type="scientific">Schizopora paradoxa</name>
    <dbReference type="NCBI Taxonomy" id="27342"/>
    <lineage>
        <taxon>Eukaryota</taxon>
        <taxon>Fungi</taxon>
        <taxon>Dikarya</taxon>
        <taxon>Basidiomycota</taxon>
        <taxon>Agaricomycotina</taxon>
        <taxon>Agaricomycetes</taxon>
        <taxon>Hymenochaetales</taxon>
        <taxon>Schizoporaceae</taxon>
        <taxon>Schizopora</taxon>
    </lineage>
</organism>
<keyword evidence="3" id="KW-1185">Reference proteome</keyword>
<dbReference type="OrthoDB" id="5413003at2759"/>
<dbReference type="PANTHER" id="PTHR37287:SF1">
    <property type="entry name" value="INO EIGHTY SUBUNIT 1"/>
    <property type="match status" value="1"/>
</dbReference>
<proteinExistence type="predicted"/>
<gene>
    <name evidence="2" type="ORF">SCHPADRAFT_907169</name>
</gene>
<dbReference type="GO" id="GO:0031011">
    <property type="term" value="C:Ino80 complex"/>
    <property type="evidence" value="ECO:0007669"/>
    <property type="project" value="InterPro"/>
</dbReference>
<feature type="region of interest" description="Disordered" evidence="1">
    <location>
        <begin position="361"/>
        <end position="381"/>
    </location>
</feature>
<dbReference type="InterPro" id="IPR038014">
    <property type="entry name" value="Ies1"/>
</dbReference>
<dbReference type="InParanoid" id="A0A0H2REX7"/>
<dbReference type="PANTHER" id="PTHR37287">
    <property type="entry name" value="INO EIGHTY SUBUNIT 1"/>
    <property type="match status" value="1"/>
</dbReference>
<reference evidence="2 3" key="1">
    <citation type="submission" date="2015-04" db="EMBL/GenBank/DDBJ databases">
        <title>Complete genome sequence of Schizopora paradoxa KUC8140, a cosmopolitan wood degrader in East Asia.</title>
        <authorList>
            <consortium name="DOE Joint Genome Institute"/>
            <person name="Min B."/>
            <person name="Park H."/>
            <person name="Jang Y."/>
            <person name="Kim J.-J."/>
            <person name="Kim K.H."/>
            <person name="Pangilinan J."/>
            <person name="Lipzen A."/>
            <person name="Riley R."/>
            <person name="Grigoriev I.V."/>
            <person name="Spatafora J.W."/>
            <person name="Choi I.-G."/>
        </authorList>
    </citation>
    <scope>NUCLEOTIDE SEQUENCE [LARGE SCALE GENOMIC DNA]</scope>
    <source>
        <strain evidence="2 3">KUC8140</strain>
    </source>
</reference>
<evidence type="ECO:0008006" key="4">
    <source>
        <dbReference type="Google" id="ProtNLM"/>
    </source>
</evidence>
<feature type="region of interest" description="Disordered" evidence="1">
    <location>
        <begin position="243"/>
        <end position="268"/>
    </location>
</feature>
<dbReference type="Proteomes" id="UP000053477">
    <property type="component" value="Unassembled WGS sequence"/>
</dbReference>
<protein>
    <recommendedName>
        <fullName evidence="4">Ino eighty subunit 1</fullName>
    </recommendedName>
</protein>
<feature type="compositionally biased region" description="Basic residues" evidence="1">
    <location>
        <begin position="461"/>
        <end position="481"/>
    </location>
</feature>
<dbReference type="STRING" id="27342.A0A0H2REX7"/>